<dbReference type="InterPro" id="IPR002168">
    <property type="entry name" value="Lipase_GDXG_HIS_AS"/>
</dbReference>
<keyword evidence="3" id="KW-0732">Signal</keyword>
<dbReference type="Proteomes" id="UP000280296">
    <property type="component" value="Unassembled WGS sequence"/>
</dbReference>
<accession>A0A432MRE4</accession>
<dbReference type="GO" id="GO:0004806">
    <property type="term" value="F:triacylglycerol lipase activity"/>
    <property type="evidence" value="ECO:0007669"/>
    <property type="project" value="TreeGrafter"/>
</dbReference>
<keyword evidence="6" id="KW-1185">Reference proteome</keyword>
<evidence type="ECO:0000256" key="3">
    <source>
        <dbReference type="SAM" id="SignalP"/>
    </source>
</evidence>
<evidence type="ECO:0000313" key="6">
    <source>
        <dbReference type="Proteomes" id="UP000280296"/>
    </source>
</evidence>
<feature type="chain" id="PRO_5019153699" evidence="3">
    <location>
        <begin position="23"/>
        <end position="312"/>
    </location>
</feature>
<organism evidence="5 6">
    <name type="scientific">Tautonia sociabilis</name>
    <dbReference type="NCBI Taxonomy" id="2080755"/>
    <lineage>
        <taxon>Bacteria</taxon>
        <taxon>Pseudomonadati</taxon>
        <taxon>Planctomycetota</taxon>
        <taxon>Planctomycetia</taxon>
        <taxon>Isosphaerales</taxon>
        <taxon>Isosphaeraceae</taxon>
        <taxon>Tautonia</taxon>
    </lineage>
</organism>
<dbReference type="SUPFAM" id="SSF53474">
    <property type="entry name" value="alpha/beta-Hydrolases"/>
    <property type="match status" value="1"/>
</dbReference>
<dbReference type="PROSITE" id="PS01173">
    <property type="entry name" value="LIPASE_GDXG_HIS"/>
    <property type="match status" value="1"/>
</dbReference>
<name>A0A432MRE4_9BACT</name>
<dbReference type="AlphaFoldDB" id="A0A432MRE4"/>
<reference evidence="5 6" key="2">
    <citation type="submission" date="2019-01" db="EMBL/GenBank/DDBJ databases">
        <title>Tautonia sociabilis, a novel thermotolerant planctomycete of Isosphaeraceae family, isolated from a 4000 m deep subterranean habitat.</title>
        <authorList>
            <person name="Kovaleva O.L."/>
            <person name="Elcheninov A.G."/>
            <person name="Van Heerden E."/>
            <person name="Toshchakov S.V."/>
            <person name="Novikov A."/>
            <person name="Bonch-Osmolovskaya E.A."/>
            <person name="Kublanov I.V."/>
        </authorList>
    </citation>
    <scope>NUCLEOTIDE SEQUENCE [LARGE SCALE GENOMIC DNA]</scope>
    <source>
        <strain evidence="5 6">GM2012</strain>
    </source>
</reference>
<evidence type="ECO:0000256" key="2">
    <source>
        <dbReference type="ARBA" id="ARBA00022801"/>
    </source>
</evidence>
<dbReference type="InterPro" id="IPR049492">
    <property type="entry name" value="BD-FAE-like_dom"/>
</dbReference>
<evidence type="ECO:0000259" key="4">
    <source>
        <dbReference type="Pfam" id="PF20434"/>
    </source>
</evidence>
<feature type="domain" description="BD-FAE-like" evidence="4">
    <location>
        <begin position="55"/>
        <end position="243"/>
    </location>
</feature>
<proteinExistence type="inferred from homology"/>
<dbReference type="InterPro" id="IPR029058">
    <property type="entry name" value="AB_hydrolase_fold"/>
</dbReference>
<keyword evidence="2 5" id="KW-0378">Hydrolase</keyword>
<protein>
    <submittedName>
        <fullName evidence="5">Alpha/beta hydrolase</fullName>
    </submittedName>
</protein>
<comment type="caution">
    <text evidence="5">The sequence shown here is derived from an EMBL/GenBank/DDBJ whole genome shotgun (WGS) entry which is preliminary data.</text>
</comment>
<dbReference type="Pfam" id="PF20434">
    <property type="entry name" value="BD-FAE"/>
    <property type="match status" value="1"/>
</dbReference>
<dbReference type="PANTHER" id="PTHR48081:SF30">
    <property type="entry name" value="ACETYL-HYDROLASE LIPR-RELATED"/>
    <property type="match status" value="1"/>
</dbReference>
<comment type="similarity">
    <text evidence="1">Belongs to the 'GDXG' lipolytic enzyme family.</text>
</comment>
<gene>
    <name evidence="5" type="ORF">TsocGM_01890</name>
</gene>
<dbReference type="PANTHER" id="PTHR48081">
    <property type="entry name" value="AB HYDROLASE SUPERFAMILY PROTEIN C4A8.06C"/>
    <property type="match status" value="1"/>
</dbReference>
<dbReference type="RefSeq" id="WP_126723622.1">
    <property type="nucleotide sequence ID" value="NZ_RYZH01000002.1"/>
</dbReference>
<dbReference type="InterPro" id="IPR050300">
    <property type="entry name" value="GDXG_lipolytic_enzyme"/>
</dbReference>
<reference evidence="5 6" key="1">
    <citation type="submission" date="2018-12" db="EMBL/GenBank/DDBJ databases">
        <authorList>
            <person name="Toschakov S.V."/>
        </authorList>
    </citation>
    <scope>NUCLEOTIDE SEQUENCE [LARGE SCALE GENOMIC DNA]</scope>
    <source>
        <strain evidence="5 6">GM2012</strain>
    </source>
</reference>
<evidence type="ECO:0000256" key="1">
    <source>
        <dbReference type="ARBA" id="ARBA00010515"/>
    </source>
</evidence>
<dbReference type="Gene3D" id="3.40.50.1820">
    <property type="entry name" value="alpha/beta hydrolase"/>
    <property type="match status" value="1"/>
</dbReference>
<evidence type="ECO:0000313" key="5">
    <source>
        <dbReference type="EMBL" id="RUL89546.1"/>
    </source>
</evidence>
<dbReference type="OrthoDB" id="265201at2"/>
<dbReference type="EMBL" id="RYZH01000002">
    <property type="protein sequence ID" value="RUL89546.1"/>
    <property type="molecule type" value="Genomic_DNA"/>
</dbReference>
<sequence length="312" mass="33434">MRRRKTLGWGVLALIALSVSLAAGQQRSGDRPPPDRANVPYGPHERNVLDFWRADTDGLTPLVVYIHGGGFRGGDKAGVPPELLRGCLEAGISVASINYRLSQHAPFPAPMLDGARAIRFLRSKAEDWGIDPDRIAASGGSAGAGISLWVGFHDDLADPNAEDPVDRLSSRLSCMAVVGAQTTYDPRVIATIVGGRAAEHPALPLFFGLAEDQFDSESAAELFEQASPDTSVSPDDPPVLLVYNEPKGPLPPDSPPGRGIHHPNFGEYLKAKMDDLGIECTCVHIDDLEGGRPEADAEIISFFRRQFGIDGP</sequence>
<feature type="signal peptide" evidence="3">
    <location>
        <begin position="1"/>
        <end position="22"/>
    </location>
</feature>